<evidence type="ECO:0000313" key="8">
    <source>
        <dbReference type="EMBL" id="RAO67291.1"/>
    </source>
</evidence>
<reference evidence="8 9" key="1">
    <citation type="journal article" date="2017" name="Biotechnol. Biofuels">
        <title>Differential beta-glucosidase expression as a function of carbon source availability in Talaromyces amestolkiae: a genomic and proteomic approach.</title>
        <authorList>
            <person name="de Eugenio L.I."/>
            <person name="Mendez-Liter J.A."/>
            <person name="Nieto-Dominguez M."/>
            <person name="Alonso L."/>
            <person name="Gil-Munoz J."/>
            <person name="Barriuso J."/>
            <person name="Prieto A."/>
            <person name="Martinez M.J."/>
        </authorList>
    </citation>
    <scope>NUCLEOTIDE SEQUENCE [LARGE SCALE GENOMIC DNA]</scope>
    <source>
        <strain evidence="8 9">CIB</strain>
    </source>
</reference>
<feature type="domain" description="Major facilitator superfamily (MFS) profile" evidence="7">
    <location>
        <begin position="92"/>
        <end position="617"/>
    </location>
</feature>
<evidence type="ECO:0000256" key="1">
    <source>
        <dbReference type="ARBA" id="ARBA00004141"/>
    </source>
</evidence>
<feature type="region of interest" description="Disordered" evidence="5">
    <location>
        <begin position="1"/>
        <end position="25"/>
    </location>
</feature>
<dbReference type="GO" id="GO:0005886">
    <property type="term" value="C:plasma membrane"/>
    <property type="evidence" value="ECO:0007669"/>
    <property type="project" value="TreeGrafter"/>
</dbReference>
<dbReference type="GeneID" id="63792519"/>
<protein>
    <recommendedName>
        <fullName evidence="7">Major facilitator superfamily (MFS) profile domain-containing protein</fullName>
    </recommendedName>
</protein>
<feature type="transmembrane region" description="Helical" evidence="6">
    <location>
        <begin position="465"/>
        <end position="486"/>
    </location>
</feature>
<dbReference type="Pfam" id="PF07690">
    <property type="entry name" value="MFS_1"/>
    <property type="match status" value="1"/>
</dbReference>
<sequence length="670" mass="73176">MALQSPSSIIQSTSNNSKVYHSPGSDGHKTLSVELTNFTPFGNLLNTTDRPITHLVPPHGDSQDDAVYSSDHPPVSSETAVVDSFPDGGTRSWLVVLGSFFLLMATYGMMNSVGVFQSYLETNQLSSYSSTDVGWISSSFVFVALLLGVYIGPLFDSHGPKMLVYGGSVIFMLSLFLFAECKHYWQFLLTFGILGGIGAALVSTVAMACVPHWFEIRAGMAMGTALAGSGLGGILFPFVMRAGFSNIGFKWTMRILAFVVGFLCLLGSFMVRARLPKKKSSKTVIDLRCFKDLKFTWMTVSIFCLIGPSAAIALEDLPVDARGLLSGVFEGGTAMGSLFASTMYRALVPTTKYGWRSLYWFGAGPPLLIIIFRWWLPETNHFLMVKAEREARTRQKANRGTEEAKKTSEFKTFMHDSGKSIKENWLLLLYMFLLMTGFNACVHGASDLYPTFLKNQVQLDAEHAAIVSILGNLGACFGGITMGYVSGFLGRRLTMICGCIVGAGILPAYILTRGMKIGACVFFQHFTTVGVWGPIPIHLITLAPYTLRTLMVGLTYQLGNLAASPVTTAESIYGEKYPLPPAPDGTKRYDYGRAIAIFTAAGWAYILLFLILGPEASRDEEMQDVDVMVYTGGSVSEPSSPTDIVEKRPVLCEFECDDDKAKSSLDSKLE</sequence>
<evidence type="ECO:0000256" key="4">
    <source>
        <dbReference type="ARBA" id="ARBA00023136"/>
    </source>
</evidence>
<dbReference type="InterPro" id="IPR005828">
    <property type="entry name" value="MFS_sugar_transport-like"/>
</dbReference>
<evidence type="ECO:0000256" key="2">
    <source>
        <dbReference type="ARBA" id="ARBA00022692"/>
    </source>
</evidence>
<feature type="transmembrane region" description="Helical" evidence="6">
    <location>
        <begin position="295"/>
        <end position="314"/>
    </location>
</feature>
<comment type="caution">
    <text evidence="8">The sequence shown here is derived from an EMBL/GenBank/DDBJ whole genome shotgun (WGS) entry which is preliminary data.</text>
</comment>
<gene>
    <name evidence="8" type="ORF">BHQ10_003303</name>
</gene>
<evidence type="ECO:0000256" key="5">
    <source>
        <dbReference type="SAM" id="MobiDB-lite"/>
    </source>
</evidence>
<keyword evidence="9" id="KW-1185">Reference proteome</keyword>
<dbReference type="InterPro" id="IPR020846">
    <property type="entry name" value="MFS_dom"/>
</dbReference>
<evidence type="ECO:0000259" key="7">
    <source>
        <dbReference type="PROSITE" id="PS50850"/>
    </source>
</evidence>
<feature type="transmembrane region" description="Helical" evidence="6">
    <location>
        <begin position="358"/>
        <end position="376"/>
    </location>
</feature>
<keyword evidence="3 6" id="KW-1133">Transmembrane helix</keyword>
<name>A0A364KUX6_TALAM</name>
<evidence type="ECO:0000313" key="9">
    <source>
        <dbReference type="Proteomes" id="UP000249363"/>
    </source>
</evidence>
<dbReference type="PANTHER" id="PTHR23508">
    <property type="entry name" value="CARBOXYLIC ACID TRANSPORTER PROTEIN HOMOLOG"/>
    <property type="match status" value="1"/>
</dbReference>
<keyword evidence="2 6" id="KW-0812">Transmembrane</keyword>
<feature type="transmembrane region" description="Helical" evidence="6">
    <location>
        <begin position="162"/>
        <end position="179"/>
    </location>
</feature>
<evidence type="ECO:0000256" key="6">
    <source>
        <dbReference type="SAM" id="Phobius"/>
    </source>
</evidence>
<feature type="transmembrane region" description="Helical" evidence="6">
    <location>
        <begin position="493"/>
        <end position="512"/>
    </location>
</feature>
<dbReference type="SUPFAM" id="SSF103473">
    <property type="entry name" value="MFS general substrate transporter"/>
    <property type="match status" value="2"/>
</dbReference>
<feature type="transmembrane region" description="Helical" evidence="6">
    <location>
        <begin position="251"/>
        <end position="275"/>
    </location>
</feature>
<feature type="transmembrane region" description="Helical" evidence="6">
    <location>
        <begin position="220"/>
        <end position="239"/>
    </location>
</feature>
<comment type="subcellular location">
    <subcellularLocation>
        <location evidence="1">Membrane</location>
        <topology evidence="1">Multi-pass membrane protein</topology>
    </subcellularLocation>
</comment>
<feature type="transmembrane region" description="Helical" evidence="6">
    <location>
        <begin position="425"/>
        <end position="445"/>
    </location>
</feature>
<accession>A0A364KUX6</accession>
<dbReference type="OrthoDB" id="5296287at2759"/>
<feature type="transmembrane region" description="Helical" evidence="6">
    <location>
        <begin position="133"/>
        <end position="155"/>
    </location>
</feature>
<dbReference type="AlphaFoldDB" id="A0A364KUX6"/>
<proteinExistence type="predicted"/>
<dbReference type="Pfam" id="PF00083">
    <property type="entry name" value="Sugar_tr"/>
    <property type="match status" value="1"/>
</dbReference>
<dbReference type="PANTHER" id="PTHR23508:SF10">
    <property type="entry name" value="CARBOXYLIC ACID TRANSPORTER PROTEIN HOMOLOG"/>
    <property type="match status" value="1"/>
</dbReference>
<dbReference type="InterPro" id="IPR011701">
    <property type="entry name" value="MFS"/>
</dbReference>
<dbReference type="InterPro" id="IPR036259">
    <property type="entry name" value="MFS_trans_sf"/>
</dbReference>
<dbReference type="STRING" id="1196081.A0A364KUX6"/>
<dbReference type="PROSITE" id="PS50850">
    <property type="entry name" value="MFS"/>
    <property type="match status" value="1"/>
</dbReference>
<evidence type="ECO:0000256" key="3">
    <source>
        <dbReference type="ARBA" id="ARBA00022989"/>
    </source>
</evidence>
<dbReference type="EMBL" id="MIKG01000005">
    <property type="protein sequence ID" value="RAO67291.1"/>
    <property type="molecule type" value="Genomic_DNA"/>
</dbReference>
<dbReference type="RefSeq" id="XP_040731807.1">
    <property type="nucleotide sequence ID" value="XM_040875545.1"/>
</dbReference>
<dbReference type="GO" id="GO:0035879">
    <property type="term" value="P:plasma membrane lactate transport"/>
    <property type="evidence" value="ECO:0007669"/>
    <property type="project" value="TreeGrafter"/>
</dbReference>
<organism evidence="8 9">
    <name type="scientific">Talaromyces amestolkiae</name>
    <dbReference type="NCBI Taxonomy" id="1196081"/>
    <lineage>
        <taxon>Eukaryota</taxon>
        <taxon>Fungi</taxon>
        <taxon>Dikarya</taxon>
        <taxon>Ascomycota</taxon>
        <taxon>Pezizomycotina</taxon>
        <taxon>Eurotiomycetes</taxon>
        <taxon>Eurotiomycetidae</taxon>
        <taxon>Eurotiales</taxon>
        <taxon>Trichocomaceae</taxon>
        <taxon>Talaromyces</taxon>
        <taxon>Talaromyces sect. Talaromyces</taxon>
    </lineage>
</organism>
<feature type="transmembrane region" description="Helical" evidence="6">
    <location>
        <begin position="93"/>
        <end position="113"/>
    </location>
</feature>
<dbReference type="GO" id="GO:0015355">
    <property type="term" value="F:secondary active monocarboxylate transmembrane transporter activity"/>
    <property type="evidence" value="ECO:0007669"/>
    <property type="project" value="TreeGrafter"/>
</dbReference>
<feature type="compositionally biased region" description="Polar residues" evidence="5">
    <location>
        <begin position="1"/>
        <end position="19"/>
    </location>
</feature>
<feature type="region of interest" description="Disordered" evidence="5">
    <location>
        <begin position="52"/>
        <end position="71"/>
    </location>
</feature>
<dbReference type="Gene3D" id="1.20.1250.20">
    <property type="entry name" value="MFS general substrate transporter like domains"/>
    <property type="match status" value="2"/>
</dbReference>
<dbReference type="Proteomes" id="UP000249363">
    <property type="component" value="Unassembled WGS sequence"/>
</dbReference>
<feature type="transmembrane region" description="Helical" evidence="6">
    <location>
        <begin position="591"/>
        <end position="612"/>
    </location>
</feature>
<keyword evidence="4 6" id="KW-0472">Membrane</keyword>
<feature type="transmembrane region" description="Helical" evidence="6">
    <location>
        <begin position="185"/>
        <end position="208"/>
    </location>
</feature>